<dbReference type="InterPro" id="IPR012337">
    <property type="entry name" value="RNaseH-like_sf"/>
</dbReference>
<comment type="similarity">
    <text evidence="5">Belongs to the YqgF HJR family.</text>
</comment>
<evidence type="ECO:0000256" key="5">
    <source>
        <dbReference type="HAMAP-Rule" id="MF_00651"/>
    </source>
</evidence>
<dbReference type="AlphaFoldDB" id="A0A7S8IDK1"/>
<dbReference type="EC" id="3.1.-.-" evidence="5"/>
<gene>
    <name evidence="7" type="primary">ruvX</name>
    <name evidence="7" type="ORF">G4Y79_14370</name>
</gene>
<dbReference type="SUPFAM" id="SSF53098">
    <property type="entry name" value="Ribonuclease H-like"/>
    <property type="match status" value="1"/>
</dbReference>
<dbReference type="KEGG" id="pmet:G4Y79_14370"/>
<reference evidence="7 8" key="1">
    <citation type="submission" date="2020-02" db="EMBL/GenBank/DDBJ databases">
        <authorList>
            <person name="Zheng R.K."/>
            <person name="Sun C.M."/>
        </authorList>
    </citation>
    <scope>NUCLEOTIDE SEQUENCE [LARGE SCALE GENOMIC DNA]</scope>
    <source>
        <strain evidence="8">rifampicinis</strain>
    </source>
</reference>
<dbReference type="InterPro" id="IPR037027">
    <property type="entry name" value="YqgF/RNaseH-like_dom_sf"/>
</dbReference>
<dbReference type="GO" id="GO:0004518">
    <property type="term" value="F:nuclease activity"/>
    <property type="evidence" value="ECO:0007669"/>
    <property type="project" value="UniProtKB-KW"/>
</dbReference>
<dbReference type="PANTHER" id="PTHR33317:SF4">
    <property type="entry name" value="POLYNUCLEOTIDYL TRANSFERASE, RIBONUCLEASE H-LIKE SUPERFAMILY PROTEIN"/>
    <property type="match status" value="1"/>
</dbReference>
<accession>A0A7S8IDK1</accession>
<comment type="subcellular location">
    <subcellularLocation>
        <location evidence="5">Cytoplasm</location>
    </subcellularLocation>
</comment>
<evidence type="ECO:0000313" key="7">
    <source>
        <dbReference type="EMBL" id="QPC80893.1"/>
    </source>
</evidence>
<evidence type="ECO:0000256" key="2">
    <source>
        <dbReference type="ARBA" id="ARBA00022517"/>
    </source>
</evidence>
<proteinExistence type="inferred from homology"/>
<keyword evidence="1 5" id="KW-0963">Cytoplasm</keyword>
<evidence type="ECO:0000256" key="1">
    <source>
        <dbReference type="ARBA" id="ARBA00022490"/>
    </source>
</evidence>
<dbReference type="SMART" id="SM00732">
    <property type="entry name" value="YqgFc"/>
    <property type="match status" value="1"/>
</dbReference>
<dbReference type="HAMAP" id="MF_00651">
    <property type="entry name" value="Nuclease_YqgF"/>
    <property type="match status" value="1"/>
</dbReference>
<dbReference type="GO" id="GO:0005829">
    <property type="term" value="C:cytosol"/>
    <property type="evidence" value="ECO:0007669"/>
    <property type="project" value="TreeGrafter"/>
</dbReference>
<keyword evidence="8" id="KW-1185">Reference proteome</keyword>
<organism evidence="7 8">
    <name type="scientific">Phototrophicus methaneseepsis</name>
    <dbReference type="NCBI Taxonomy" id="2710758"/>
    <lineage>
        <taxon>Bacteria</taxon>
        <taxon>Bacillati</taxon>
        <taxon>Chloroflexota</taxon>
        <taxon>Candidatus Thermofontia</taxon>
        <taxon>Phototrophicales</taxon>
        <taxon>Phototrophicaceae</taxon>
        <taxon>Phototrophicus</taxon>
    </lineage>
</organism>
<evidence type="ECO:0000313" key="8">
    <source>
        <dbReference type="Proteomes" id="UP000594468"/>
    </source>
</evidence>
<name>A0A7S8IDK1_9CHLR</name>
<keyword evidence="2 5" id="KW-0690">Ribosome biogenesis</keyword>
<dbReference type="GO" id="GO:0016788">
    <property type="term" value="F:hydrolase activity, acting on ester bonds"/>
    <property type="evidence" value="ECO:0007669"/>
    <property type="project" value="UniProtKB-UniRule"/>
</dbReference>
<dbReference type="InterPro" id="IPR005227">
    <property type="entry name" value="YqgF"/>
</dbReference>
<protein>
    <recommendedName>
        <fullName evidence="5">Putative pre-16S rRNA nuclease</fullName>
        <ecNumber evidence="5">3.1.-.-</ecNumber>
    </recommendedName>
</protein>
<comment type="function">
    <text evidence="5">Could be a nuclease involved in processing of the 5'-end of pre-16S rRNA.</text>
</comment>
<dbReference type="Proteomes" id="UP000594468">
    <property type="component" value="Chromosome"/>
</dbReference>
<dbReference type="Gene3D" id="3.30.420.140">
    <property type="entry name" value="YqgF/RNase H-like domain"/>
    <property type="match status" value="1"/>
</dbReference>
<keyword evidence="3 5" id="KW-0540">Nuclease</keyword>
<dbReference type="EMBL" id="CP062983">
    <property type="protein sequence ID" value="QPC80893.1"/>
    <property type="molecule type" value="Genomic_DNA"/>
</dbReference>
<evidence type="ECO:0000256" key="3">
    <source>
        <dbReference type="ARBA" id="ARBA00022722"/>
    </source>
</evidence>
<dbReference type="InterPro" id="IPR006641">
    <property type="entry name" value="YqgF/RNaseH-like_dom"/>
</dbReference>
<feature type="domain" description="YqgF/RNase H-like" evidence="6">
    <location>
        <begin position="3"/>
        <end position="104"/>
    </location>
</feature>
<dbReference type="RefSeq" id="WP_195168968.1">
    <property type="nucleotide sequence ID" value="NZ_CP062983.1"/>
</dbReference>
<dbReference type="GO" id="GO:0000967">
    <property type="term" value="P:rRNA 5'-end processing"/>
    <property type="evidence" value="ECO:0007669"/>
    <property type="project" value="UniProtKB-UniRule"/>
</dbReference>
<dbReference type="Pfam" id="PF03652">
    <property type="entry name" value="RuvX"/>
    <property type="match status" value="1"/>
</dbReference>
<evidence type="ECO:0000256" key="4">
    <source>
        <dbReference type="ARBA" id="ARBA00022801"/>
    </source>
</evidence>
<sequence length="146" mass="16294">MIGRLIGLDHGLARIGIAVSDASGIVARELLVLDRASKQEDFAKINQIAIEHNAIAFIVGIPYSDAPEEQYTQADKVRTWIGRFQEQTDLPIIEWDEQLTSDDAREIAKIQKRDRRAPIDDLAARLILQSYLDALKDGLAPPPPRP</sequence>
<keyword evidence="4 5" id="KW-0378">Hydrolase</keyword>
<dbReference type="PANTHER" id="PTHR33317">
    <property type="entry name" value="POLYNUCLEOTIDYL TRANSFERASE, RIBONUCLEASE H-LIKE SUPERFAMILY PROTEIN"/>
    <property type="match status" value="1"/>
</dbReference>
<dbReference type="CDD" id="cd16964">
    <property type="entry name" value="YqgF"/>
    <property type="match status" value="1"/>
</dbReference>
<evidence type="ECO:0000259" key="6">
    <source>
        <dbReference type="SMART" id="SM00732"/>
    </source>
</evidence>
<dbReference type="NCBIfam" id="TIGR00250">
    <property type="entry name" value="RNAse_H_YqgF"/>
    <property type="match status" value="1"/>
</dbReference>